<feature type="compositionally biased region" description="Low complexity" evidence="1">
    <location>
        <begin position="127"/>
        <end position="139"/>
    </location>
</feature>
<evidence type="ECO:0000256" key="1">
    <source>
        <dbReference type="SAM" id="MobiDB-lite"/>
    </source>
</evidence>
<organism evidence="2 3">
    <name type="scientific">Channa argus</name>
    <name type="common">Northern snakehead</name>
    <name type="synonym">Ophicephalus argus</name>
    <dbReference type="NCBI Taxonomy" id="215402"/>
    <lineage>
        <taxon>Eukaryota</taxon>
        <taxon>Metazoa</taxon>
        <taxon>Chordata</taxon>
        <taxon>Craniata</taxon>
        <taxon>Vertebrata</taxon>
        <taxon>Euteleostomi</taxon>
        <taxon>Actinopterygii</taxon>
        <taxon>Neopterygii</taxon>
        <taxon>Teleostei</taxon>
        <taxon>Neoteleostei</taxon>
        <taxon>Acanthomorphata</taxon>
        <taxon>Anabantaria</taxon>
        <taxon>Anabantiformes</taxon>
        <taxon>Channoidei</taxon>
        <taxon>Channidae</taxon>
        <taxon>Channa</taxon>
    </lineage>
</organism>
<sequence>MMELRPYLEPIQEESEQDDEISGSETGDGYQESLPFQIGVETQELMAEDEREEEDGSALRSRRLPRSLSRKNLLETQSSFIYQEETENFTVSDSTTNSVAVSKEATAPGSPRLVKLTWPSSGKPAVKVRQQGQKSQRQSVQKKIKRERHKKESLAEMFPRWLVDLMFNIDEATTHQLVVE</sequence>
<proteinExistence type="predicted"/>
<evidence type="ECO:0000313" key="2">
    <source>
        <dbReference type="EMBL" id="KAF3699397.1"/>
    </source>
</evidence>
<feature type="region of interest" description="Disordered" evidence="1">
    <location>
        <begin position="1"/>
        <end position="68"/>
    </location>
</feature>
<dbReference type="AlphaFoldDB" id="A0A6G1QA80"/>
<reference evidence="2 3" key="1">
    <citation type="submission" date="2019-02" db="EMBL/GenBank/DDBJ databases">
        <title>Opniocepnalus argus genome.</title>
        <authorList>
            <person name="Zhou C."/>
            <person name="Xiao S."/>
        </authorList>
    </citation>
    <scope>NUCLEOTIDE SEQUENCE [LARGE SCALE GENOMIC DNA]</scope>
    <source>
        <strain evidence="2">OARG1902GOOAL</strain>
        <tissue evidence="2">Muscle</tissue>
    </source>
</reference>
<name>A0A6G1QA80_CHAAH</name>
<evidence type="ECO:0000313" key="3">
    <source>
        <dbReference type="Proteomes" id="UP000503349"/>
    </source>
</evidence>
<keyword evidence="3" id="KW-1185">Reference proteome</keyword>
<dbReference type="Proteomes" id="UP000503349">
    <property type="component" value="Chromosome 14"/>
</dbReference>
<feature type="region of interest" description="Disordered" evidence="1">
    <location>
        <begin position="100"/>
        <end position="151"/>
    </location>
</feature>
<dbReference type="EMBL" id="CM015725">
    <property type="protein sequence ID" value="KAF3699397.1"/>
    <property type="molecule type" value="Genomic_DNA"/>
</dbReference>
<feature type="compositionally biased region" description="Basic residues" evidence="1">
    <location>
        <begin position="140"/>
        <end position="151"/>
    </location>
</feature>
<reference evidence="3" key="2">
    <citation type="submission" date="2019-02" db="EMBL/GenBank/DDBJ databases">
        <title>Opniocepnalus argus Var Kimnra genome.</title>
        <authorList>
            <person name="Zhou C."/>
            <person name="Xiao S."/>
        </authorList>
    </citation>
    <scope>NUCLEOTIDE SEQUENCE [LARGE SCALE GENOMIC DNA]</scope>
</reference>
<protein>
    <submittedName>
        <fullName evidence="2">Uncharacterized protein</fullName>
    </submittedName>
</protein>
<accession>A0A6G1QA80</accession>
<gene>
    <name evidence="2" type="ORF">EXN66_Car015084</name>
</gene>
<feature type="compositionally biased region" description="Acidic residues" evidence="1">
    <location>
        <begin position="46"/>
        <end position="56"/>
    </location>
</feature>
<feature type="compositionally biased region" description="Acidic residues" evidence="1">
    <location>
        <begin position="11"/>
        <end position="22"/>
    </location>
</feature>